<dbReference type="GO" id="GO:0051119">
    <property type="term" value="F:sugar transmembrane transporter activity"/>
    <property type="evidence" value="ECO:0007669"/>
    <property type="project" value="InterPro"/>
</dbReference>
<keyword evidence="8 9" id="KW-0472">Membrane</keyword>
<keyword evidence="7 9" id="KW-1133">Transmembrane helix</keyword>
<evidence type="ECO:0000256" key="9">
    <source>
        <dbReference type="SAM" id="Phobius"/>
    </source>
</evidence>
<evidence type="ECO:0000256" key="7">
    <source>
        <dbReference type="ARBA" id="ARBA00022989"/>
    </source>
</evidence>
<evidence type="ECO:0000256" key="2">
    <source>
        <dbReference type="ARBA" id="ARBA00007809"/>
    </source>
</evidence>
<feature type="transmembrane region" description="Helical" evidence="9">
    <location>
        <begin position="80"/>
        <end position="101"/>
    </location>
</feature>
<gene>
    <name evidence="10" type="primary">SWEET3_1</name>
    <name evidence="10" type="ORF">CFP56_013104</name>
</gene>
<dbReference type="PANTHER" id="PTHR10791">
    <property type="entry name" value="RAG1-ACTIVATING PROTEIN 1"/>
    <property type="match status" value="1"/>
</dbReference>
<name>A0AAW0M4F2_QUESU</name>
<dbReference type="InterPro" id="IPR004316">
    <property type="entry name" value="SWEET_rpt"/>
</dbReference>
<reference evidence="10" key="1">
    <citation type="submission" date="2017-12" db="EMBL/GenBank/DDBJ databases">
        <authorList>
            <person name="Barbosa P."/>
            <person name="Usie A."/>
            <person name="Ramos A.M."/>
        </authorList>
    </citation>
    <scope>NUCLEOTIDE SEQUENCE</scope>
    <source>
        <strain evidence="10">HL8</strain>
        <tissue evidence="10">Leaves</tissue>
    </source>
</reference>
<evidence type="ECO:0000256" key="6">
    <source>
        <dbReference type="ARBA" id="ARBA00022737"/>
    </source>
</evidence>
<dbReference type="InterPro" id="IPR047664">
    <property type="entry name" value="SWEET"/>
</dbReference>
<evidence type="ECO:0000256" key="8">
    <source>
        <dbReference type="ARBA" id="ARBA00023136"/>
    </source>
</evidence>
<dbReference type="AlphaFoldDB" id="A0AAW0M4F2"/>
<protein>
    <submittedName>
        <fullName evidence="10">Bidirectional sugar transporter sweet3</fullName>
    </submittedName>
</protein>
<evidence type="ECO:0000313" key="10">
    <source>
        <dbReference type="EMBL" id="KAK7858369.1"/>
    </source>
</evidence>
<dbReference type="Gene3D" id="1.20.1280.290">
    <property type="match status" value="1"/>
</dbReference>
<dbReference type="PANTHER" id="PTHR10791:SF28">
    <property type="entry name" value="BIDIRECTIONAL SUGAR TRANSPORTER SWEET3"/>
    <property type="match status" value="1"/>
</dbReference>
<dbReference type="GO" id="GO:0012505">
    <property type="term" value="C:endomembrane system"/>
    <property type="evidence" value="ECO:0007669"/>
    <property type="project" value="UniProtKB-SubCell"/>
</dbReference>
<comment type="subcellular location">
    <subcellularLocation>
        <location evidence="1">Endomembrane system</location>
        <topology evidence="1">Multi-pass membrane protein</topology>
    </subcellularLocation>
</comment>
<dbReference type="EMBL" id="PKMF04000020">
    <property type="protein sequence ID" value="KAK7858369.1"/>
    <property type="molecule type" value="Genomic_DNA"/>
</dbReference>
<accession>A0AAW0M4F2</accession>
<organism evidence="10">
    <name type="scientific">Quercus suber</name>
    <name type="common">Cork oak</name>
    <dbReference type="NCBI Taxonomy" id="58331"/>
    <lineage>
        <taxon>Eukaryota</taxon>
        <taxon>Viridiplantae</taxon>
        <taxon>Streptophyta</taxon>
        <taxon>Embryophyta</taxon>
        <taxon>Tracheophyta</taxon>
        <taxon>Spermatophyta</taxon>
        <taxon>Magnoliopsida</taxon>
        <taxon>eudicotyledons</taxon>
        <taxon>Gunneridae</taxon>
        <taxon>Pentapetalae</taxon>
        <taxon>rosids</taxon>
        <taxon>fabids</taxon>
        <taxon>Fagales</taxon>
        <taxon>Fagaceae</taxon>
        <taxon>Quercus</taxon>
    </lineage>
</organism>
<dbReference type="Pfam" id="PF03083">
    <property type="entry name" value="MtN3_slv"/>
    <property type="match status" value="1"/>
</dbReference>
<feature type="non-terminal residue" evidence="10">
    <location>
        <position position="108"/>
    </location>
</feature>
<evidence type="ECO:0000256" key="3">
    <source>
        <dbReference type="ARBA" id="ARBA00022448"/>
    </source>
</evidence>
<comment type="similarity">
    <text evidence="2">Belongs to the SWEET sugar transporter family.</text>
</comment>
<sequence length="108" mass="12288">MRAQMKVAVIVTPGILGFCITAIISAFVFHNHHRRIESVWFSTGGCGESLFIKQVILITKSVEFMPFTFWMAYGLLSHDLFLAAPNLLGCPSGFLQLVLYFKYRKREI</sequence>
<evidence type="ECO:0000256" key="4">
    <source>
        <dbReference type="ARBA" id="ARBA00022597"/>
    </source>
</evidence>
<keyword evidence="5 9" id="KW-0812">Transmembrane</keyword>
<reference evidence="10" key="3">
    <citation type="submission" date="2023-07" db="EMBL/GenBank/DDBJ databases">
        <title>An improved reference 1 genome and first organelle genomes of Quercus suber.</title>
        <authorList>
            <consortium name="Genosuber Consortium"/>
            <person name="Usie A."/>
            <person name="Serra O."/>
            <person name="Barros P."/>
        </authorList>
    </citation>
    <scope>NUCLEOTIDE SEQUENCE</scope>
    <source>
        <strain evidence="10">HL8</strain>
        <tissue evidence="10">Leaves</tissue>
    </source>
</reference>
<keyword evidence="6" id="KW-0677">Repeat</keyword>
<comment type="caution">
    <text evidence="10">The sequence shown here is derived from an EMBL/GenBank/DDBJ whole genome shotgun (WGS) entry which is preliminary data.</text>
</comment>
<keyword evidence="3" id="KW-0813">Transport</keyword>
<dbReference type="GO" id="GO:0016020">
    <property type="term" value="C:membrane"/>
    <property type="evidence" value="ECO:0007669"/>
    <property type="project" value="InterPro"/>
</dbReference>
<proteinExistence type="inferred from homology"/>
<reference evidence="10" key="2">
    <citation type="journal article" date="2018" name="Sci. Data">
        <title>The draft genome sequence of cork oak.</title>
        <authorList>
            <person name="Ramos A.M."/>
            <person name="Usie A."/>
            <person name="Barbosa P."/>
            <person name="Barros P.M."/>
            <person name="Capote T."/>
            <person name="Chaves I."/>
            <person name="Simoes F."/>
            <person name="Abreu I."/>
            <person name="Carrasquinho I."/>
            <person name="Faro C."/>
            <person name="Guimaraes J.B."/>
            <person name="Mendonca D."/>
            <person name="Nobrega F."/>
            <person name="Rodrigues L."/>
            <person name="Saibo N.J.M."/>
            <person name="Varela M.C."/>
            <person name="Egas C."/>
            <person name="Matos J."/>
            <person name="Miguel C.M."/>
            <person name="Oliveira M.M."/>
            <person name="Ricardo C.P."/>
            <person name="Goncalves S."/>
        </authorList>
    </citation>
    <scope>NUCLEOTIDE SEQUENCE [LARGE SCALE GENOMIC DNA]</scope>
    <source>
        <strain evidence="10">HL8</strain>
    </source>
</reference>
<evidence type="ECO:0000256" key="5">
    <source>
        <dbReference type="ARBA" id="ARBA00022692"/>
    </source>
</evidence>
<feature type="transmembrane region" description="Helical" evidence="9">
    <location>
        <begin position="7"/>
        <end position="29"/>
    </location>
</feature>
<keyword evidence="4 10" id="KW-0762">Sugar transport</keyword>
<evidence type="ECO:0000256" key="1">
    <source>
        <dbReference type="ARBA" id="ARBA00004127"/>
    </source>
</evidence>